<organism evidence="8">
    <name type="scientific">Rhodotorula toruloides</name>
    <name type="common">Yeast</name>
    <name type="synonym">Rhodosporidium toruloides</name>
    <dbReference type="NCBI Taxonomy" id="5286"/>
    <lineage>
        <taxon>Eukaryota</taxon>
        <taxon>Fungi</taxon>
        <taxon>Dikarya</taxon>
        <taxon>Basidiomycota</taxon>
        <taxon>Pucciniomycotina</taxon>
        <taxon>Microbotryomycetes</taxon>
        <taxon>Sporidiobolales</taxon>
        <taxon>Sporidiobolaceae</taxon>
        <taxon>Rhodotorula</taxon>
    </lineage>
</organism>
<dbReference type="GO" id="GO:0003755">
    <property type="term" value="F:peptidyl-prolyl cis-trans isomerase activity"/>
    <property type="evidence" value="ECO:0007669"/>
    <property type="project" value="UniProtKB-KW"/>
</dbReference>
<dbReference type="AlphaFoldDB" id="A0A061AHJ7"/>
<evidence type="ECO:0000256" key="2">
    <source>
        <dbReference type="ARBA" id="ARBA00013194"/>
    </source>
</evidence>
<dbReference type="OrthoDB" id="1902587at2759"/>
<dbReference type="PROSITE" id="PS50059">
    <property type="entry name" value="FKBP_PPIASE"/>
    <property type="match status" value="1"/>
</dbReference>
<dbReference type="Gene3D" id="3.10.50.40">
    <property type="match status" value="1"/>
</dbReference>
<dbReference type="InterPro" id="IPR001179">
    <property type="entry name" value="PPIase_FKBP_dom"/>
</dbReference>
<feature type="signal peptide" evidence="6">
    <location>
        <begin position="1"/>
        <end position="35"/>
    </location>
</feature>
<evidence type="ECO:0000256" key="5">
    <source>
        <dbReference type="PROSITE-ProRule" id="PRU00277"/>
    </source>
</evidence>
<dbReference type="Pfam" id="PF00254">
    <property type="entry name" value="FKBP_C"/>
    <property type="match status" value="1"/>
</dbReference>
<feature type="chain" id="PRO_5001593913" description="peptidylprolyl isomerase" evidence="6">
    <location>
        <begin position="36"/>
        <end position="159"/>
    </location>
</feature>
<protein>
    <recommendedName>
        <fullName evidence="2 5">peptidylprolyl isomerase</fullName>
        <ecNumber evidence="2 5">5.2.1.8</ecNumber>
    </recommendedName>
</protein>
<keyword evidence="4 5" id="KW-0413">Isomerase</keyword>
<evidence type="ECO:0000313" key="8">
    <source>
        <dbReference type="EMBL" id="CDR36597.1"/>
    </source>
</evidence>
<dbReference type="FunFam" id="3.10.50.40:FF:000006">
    <property type="entry name" value="Peptidyl-prolyl cis-trans isomerase"/>
    <property type="match status" value="1"/>
</dbReference>
<sequence>MAARHRISNRTWLAMLSVGVALLGFSSYSAMGAAAQSVPESTAGLKIDTTYKPTPCYIKSQKGDSLSMHYDGRLDSGKEFDSSRKRGQPFVFTLGKGMVIKGWDNGLLDMCPGEKRTLTIPPELGYGSRGVGPIPGGATLVFDVELLDIKNRKPGKEEL</sequence>
<feature type="domain" description="PPIase FKBP-type" evidence="7">
    <location>
        <begin position="63"/>
        <end position="150"/>
    </location>
</feature>
<name>A0A061AHJ7_RHOTO</name>
<dbReference type="EMBL" id="LK052937">
    <property type="protein sequence ID" value="CDR36597.1"/>
    <property type="molecule type" value="Genomic_DNA"/>
</dbReference>
<keyword evidence="3 5" id="KW-0697">Rotamase</keyword>
<evidence type="ECO:0000259" key="7">
    <source>
        <dbReference type="PROSITE" id="PS50059"/>
    </source>
</evidence>
<dbReference type="InterPro" id="IPR046357">
    <property type="entry name" value="PPIase_dom_sf"/>
</dbReference>
<dbReference type="PANTHER" id="PTHR45779">
    <property type="entry name" value="PEPTIDYLPROLYL ISOMERASE"/>
    <property type="match status" value="1"/>
</dbReference>
<gene>
    <name evidence="8" type="ORF">RHTO0S_02e04258g</name>
</gene>
<evidence type="ECO:0000256" key="3">
    <source>
        <dbReference type="ARBA" id="ARBA00023110"/>
    </source>
</evidence>
<dbReference type="EC" id="5.2.1.8" evidence="2 5"/>
<dbReference type="GO" id="GO:0005783">
    <property type="term" value="C:endoplasmic reticulum"/>
    <property type="evidence" value="ECO:0007669"/>
    <property type="project" value="TreeGrafter"/>
</dbReference>
<dbReference type="SUPFAM" id="SSF54534">
    <property type="entry name" value="FKBP-like"/>
    <property type="match status" value="1"/>
</dbReference>
<reference evidence="8" key="1">
    <citation type="journal article" date="2014" name="Genome Announc.">
        <title>Draft genome sequence of Rhodosporidium toruloides CECT1137, an oleaginous yeast of biotechnological interest.</title>
        <authorList>
            <person name="Morin N."/>
            <person name="Calcas X."/>
            <person name="Devillers H."/>
            <person name="Durrens P."/>
            <person name="Sherman D.J."/>
            <person name="Nicaud J.-M."/>
            <person name="Neuveglise C."/>
        </authorList>
    </citation>
    <scope>NUCLEOTIDE SEQUENCE</scope>
    <source>
        <strain evidence="8">CECT1137</strain>
    </source>
</reference>
<evidence type="ECO:0000256" key="4">
    <source>
        <dbReference type="ARBA" id="ARBA00023235"/>
    </source>
</evidence>
<comment type="catalytic activity">
    <reaction evidence="1 5">
        <text>[protein]-peptidylproline (omega=180) = [protein]-peptidylproline (omega=0)</text>
        <dbReference type="Rhea" id="RHEA:16237"/>
        <dbReference type="Rhea" id="RHEA-COMP:10747"/>
        <dbReference type="Rhea" id="RHEA-COMP:10748"/>
        <dbReference type="ChEBI" id="CHEBI:83833"/>
        <dbReference type="ChEBI" id="CHEBI:83834"/>
        <dbReference type="EC" id="5.2.1.8"/>
    </reaction>
</comment>
<evidence type="ECO:0000256" key="6">
    <source>
        <dbReference type="SAM" id="SignalP"/>
    </source>
</evidence>
<keyword evidence="6" id="KW-0732">Signal</keyword>
<proteinExistence type="predicted"/>
<accession>A0A061AHJ7</accession>
<dbReference type="PANTHER" id="PTHR45779:SF7">
    <property type="entry name" value="PEPTIDYLPROLYL ISOMERASE"/>
    <property type="match status" value="1"/>
</dbReference>
<dbReference type="InterPro" id="IPR044609">
    <property type="entry name" value="FKBP2/11"/>
</dbReference>
<evidence type="ECO:0000256" key="1">
    <source>
        <dbReference type="ARBA" id="ARBA00000971"/>
    </source>
</evidence>